<evidence type="ECO:0000256" key="7">
    <source>
        <dbReference type="SAM" id="SignalP"/>
    </source>
</evidence>
<evidence type="ECO:0000256" key="3">
    <source>
        <dbReference type="ARBA" id="ARBA00019758"/>
    </source>
</evidence>
<dbReference type="EMBL" id="CAJZAG010000014">
    <property type="protein sequence ID" value="CAG9185321.1"/>
    <property type="molecule type" value="Genomic_DNA"/>
</dbReference>
<evidence type="ECO:0000259" key="8">
    <source>
        <dbReference type="SMART" id="SM00148"/>
    </source>
</evidence>
<feature type="region of interest" description="Disordered" evidence="6">
    <location>
        <begin position="349"/>
        <end position="373"/>
    </location>
</feature>
<evidence type="ECO:0000256" key="6">
    <source>
        <dbReference type="SAM" id="MobiDB-lite"/>
    </source>
</evidence>
<dbReference type="PROSITE" id="PS50007">
    <property type="entry name" value="PIPLC_X_DOMAIN"/>
    <property type="match status" value="1"/>
</dbReference>
<dbReference type="RefSeq" id="WP_223994783.1">
    <property type="nucleotide sequence ID" value="NZ_CAJZAG010000014.1"/>
</dbReference>
<dbReference type="SUPFAM" id="SSF51695">
    <property type="entry name" value="PLC-like phosphodiesterases"/>
    <property type="match status" value="1"/>
</dbReference>
<evidence type="ECO:0000256" key="2">
    <source>
        <dbReference type="ARBA" id="ARBA00012581"/>
    </source>
</evidence>
<dbReference type="InterPro" id="IPR051057">
    <property type="entry name" value="PI-PLC_domain"/>
</dbReference>
<gene>
    <name evidence="9" type="ORF">LMG32289_05910</name>
</gene>
<keyword evidence="7" id="KW-0732">Signal</keyword>
<evidence type="ECO:0000256" key="4">
    <source>
        <dbReference type="ARBA" id="ARBA00030474"/>
    </source>
</evidence>
<comment type="caution">
    <text evidence="9">The sequence shown here is derived from an EMBL/GenBank/DDBJ whole genome shotgun (WGS) entry which is preliminary data.</text>
</comment>
<dbReference type="InterPro" id="IPR000909">
    <property type="entry name" value="PLipase_C_PInositol-sp_X_dom"/>
</dbReference>
<accession>A0ABN7ZM89</accession>
<proteinExistence type="predicted"/>
<dbReference type="Proteomes" id="UP000706525">
    <property type="component" value="Unassembled WGS sequence"/>
</dbReference>
<dbReference type="InterPro" id="IPR017946">
    <property type="entry name" value="PLC-like_Pdiesterase_TIM-brl"/>
</dbReference>
<dbReference type="EC" id="4.6.1.13" evidence="2"/>
<organism evidence="9 10">
    <name type="scientific">Cupriavidus pampae</name>
    <dbReference type="NCBI Taxonomy" id="659251"/>
    <lineage>
        <taxon>Bacteria</taxon>
        <taxon>Pseudomonadati</taxon>
        <taxon>Pseudomonadota</taxon>
        <taxon>Betaproteobacteria</taxon>
        <taxon>Burkholderiales</taxon>
        <taxon>Burkholderiaceae</taxon>
        <taxon>Cupriavidus</taxon>
    </lineage>
</organism>
<feature type="chain" id="PRO_5047317323" description="1-phosphatidylinositol phosphodiesterase" evidence="7">
    <location>
        <begin position="24"/>
        <end position="373"/>
    </location>
</feature>
<keyword evidence="10" id="KW-1185">Reference proteome</keyword>
<evidence type="ECO:0000313" key="10">
    <source>
        <dbReference type="Proteomes" id="UP000706525"/>
    </source>
</evidence>
<reference evidence="9 10" key="1">
    <citation type="submission" date="2021-08" db="EMBL/GenBank/DDBJ databases">
        <authorList>
            <person name="Peeters C."/>
        </authorList>
    </citation>
    <scope>NUCLEOTIDE SEQUENCE [LARGE SCALE GENOMIC DNA]</scope>
    <source>
        <strain evidence="9 10">LMG 32289</strain>
    </source>
</reference>
<evidence type="ECO:0000256" key="5">
    <source>
        <dbReference type="ARBA" id="ARBA00030782"/>
    </source>
</evidence>
<dbReference type="SMART" id="SM00148">
    <property type="entry name" value="PLCXc"/>
    <property type="match status" value="1"/>
</dbReference>
<dbReference type="PANTHER" id="PTHR13593:SF113">
    <property type="entry name" value="SI:DKEY-266F7.9"/>
    <property type="match status" value="1"/>
</dbReference>
<comment type="catalytic activity">
    <reaction evidence="1">
        <text>a 1,2-diacyl-sn-glycero-3-phospho-(1D-myo-inositol) = 1D-myo-inositol 1,2-cyclic phosphate + a 1,2-diacyl-sn-glycerol</text>
        <dbReference type="Rhea" id="RHEA:17093"/>
        <dbReference type="ChEBI" id="CHEBI:17815"/>
        <dbReference type="ChEBI" id="CHEBI:57880"/>
        <dbReference type="ChEBI" id="CHEBI:58484"/>
        <dbReference type="EC" id="4.6.1.13"/>
    </reaction>
</comment>
<dbReference type="PANTHER" id="PTHR13593">
    <property type="match status" value="1"/>
</dbReference>
<feature type="domain" description="Phosphatidylinositol-specific phospholipase C X" evidence="8">
    <location>
        <begin position="53"/>
        <end position="192"/>
    </location>
</feature>
<feature type="signal peptide" evidence="7">
    <location>
        <begin position="1"/>
        <end position="23"/>
    </location>
</feature>
<evidence type="ECO:0000313" key="9">
    <source>
        <dbReference type="EMBL" id="CAG9185321.1"/>
    </source>
</evidence>
<evidence type="ECO:0000256" key="1">
    <source>
        <dbReference type="ARBA" id="ARBA00001316"/>
    </source>
</evidence>
<name>A0ABN7ZM89_9BURK</name>
<sequence>MRVTQCNAIWLALWLIVARTAPAQPVQARPAGAYSQQPHPLQLYPDWMGRLPDSRYLNNLSIPGTHNSMSRFGGDAAATQAMPLRAQLYAGVRAFDVRVRLVRNHLQAYHGPFRQYATLQQILRTMRQFLLDHPSEVLLVRVRQEGPPTWSTVPIDTAMMMETAAHRDLIQVASPLVPRLGSVRGRIILFPESTYFTLHEVSDAWHLRTNWDLYGKWDTVRNALRKARNSDVFDLTRPWGFVTYLSANGGVFPYFAASGQVSAHDHAARLATGLTTPAFRHVYADFPRVDCFIGICTIAFEGINYLVLERLRAWKPHYVGIVMADFPGPSLIREIIDINLRAPVPARQIRSPGWPADRPPGTGLPPHRSSLRG</sequence>
<protein>
    <recommendedName>
        <fullName evidence="3">1-phosphatidylinositol phosphodiesterase</fullName>
        <ecNumber evidence="2">4.6.1.13</ecNumber>
    </recommendedName>
    <alternativeName>
        <fullName evidence="4">Phosphatidylinositol diacylglycerol-lyase</fullName>
    </alternativeName>
    <alternativeName>
        <fullName evidence="5">Phosphatidylinositol-specific phospholipase C</fullName>
    </alternativeName>
</protein>
<dbReference type="Gene3D" id="3.20.20.190">
    <property type="entry name" value="Phosphatidylinositol (PI) phosphodiesterase"/>
    <property type="match status" value="1"/>
</dbReference>
<dbReference type="CDD" id="cd08586">
    <property type="entry name" value="PI-PLCc_BcPLC_like"/>
    <property type="match status" value="1"/>
</dbReference>